<dbReference type="PANTHER" id="PTHR47521">
    <property type="entry name" value="SERPENTINE RECEPTOR, CLASS E (EPSILON)-RELATED"/>
    <property type="match status" value="1"/>
</dbReference>
<keyword evidence="2" id="KW-1185">Reference proteome</keyword>
<proteinExistence type="predicted"/>
<evidence type="ECO:0000313" key="2">
    <source>
        <dbReference type="Proteomes" id="UP000005239"/>
    </source>
</evidence>
<reference evidence="2" key="1">
    <citation type="journal article" date="2008" name="Nat. Genet.">
        <title>The Pristionchus pacificus genome provides a unique perspective on nematode lifestyle and parasitism.</title>
        <authorList>
            <person name="Dieterich C."/>
            <person name="Clifton S.W."/>
            <person name="Schuster L.N."/>
            <person name="Chinwalla A."/>
            <person name="Delehaunty K."/>
            <person name="Dinkelacker I."/>
            <person name="Fulton L."/>
            <person name="Fulton R."/>
            <person name="Godfrey J."/>
            <person name="Minx P."/>
            <person name="Mitreva M."/>
            <person name="Roeseler W."/>
            <person name="Tian H."/>
            <person name="Witte H."/>
            <person name="Yang S.P."/>
            <person name="Wilson R.K."/>
            <person name="Sommer R.J."/>
        </authorList>
    </citation>
    <scope>NUCLEOTIDE SEQUENCE [LARGE SCALE GENOMIC DNA]</scope>
    <source>
        <strain evidence="2">PS312</strain>
    </source>
</reference>
<gene>
    <name evidence="1" type="primary">WBGene00278949</name>
</gene>
<dbReference type="EnsemblMetazoa" id="PPA40580.1">
    <property type="protein sequence ID" value="PPA40580.1"/>
    <property type="gene ID" value="WBGene00278949"/>
</dbReference>
<accession>A0A8R1Z022</accession>
<organism evidence="1 2">
    <name type="scientific">Pristionchus pacificus</name>
    <name type="common">Parasitic nematode worm</name>
    <dbReference type="NCBI Taxonomy" id="54126"/>
    <lineage>
        <taxon>Eukaryota</taxon>
        <taxon>Metazoa</taxon>
        <taxon>Ecdysozoa</taxon>
        <taxon>Nematoda</taxon>
        <taxon>Chromadorea</taxon>
        <taxon>Rhabditida</taxon>
        <taxon>Rhabditina</taxon>
        <taxon>Diplogasteromorpha</taxon>
        <taxon>Diplogasteroidea</taxon>
        <taxon>Neodiplogasteridae</taxon>
        <taxon>Pristionchus</taxon>
    </lineage>
</organism>
<reference evidence="1" key="2">
    <citation type="submission" date="2022-06" db="UniProtKB">
        <authorList>
            <consortium name="EnsemblMetazoa"/>
        </authorList>
    </citation>
    <scope>IDENTIFICATION</scope>
    <source>
        <strain evidence="1">PS312</strain>
    </source>
</reference>
<dbReference type="Proteomes" id="UP000005239">
    <property type="component" value="Unassembled WGS sequence"/>
</dbReference>
<dbReference type="InterPro" id="IPR052860">
    <property type="entry name" value="NRL-GPCR1"/>
</dbReference>
<dbReference type="AlphaFoldDB" id="A0A2A6C333"/>
<evidence type="ECO:0000313" key="1">
    <source>
        <dbReference type="EnsemblMetazoa" id="PPA40580.1"/>
    </source>
</evidence>
<accession>A0A2A6C333</accession>
<name>A0A2A6C333_PRIPA</name>
<dbReference type="PANTHER" id="PTHR47521:SF7">
    <property type="entry name" value="SERPENTINE RECEPTOR CLASS EPSILON-6"/>
    <property type="match status" value="1"/>
</dbReference>
<protein>
    <submittedName>
        <fullName evidence="1">Uncharacterized protein</fullName>
    </submittedName>
</protein>
<sequence length="574" mass="65791">MLKLPLWEPYVELMLSVCILFWLLFLFFLIITSQLHCVIRALLCSNTTALIIVALGQLSLALWCIIGKKLIGKDEFHFFAPIMLYQSGYYMCACSFLLITNERLLLCYKPNLYDSHHFSFKRALIVAITVELLMVIPVIIIMQYESLSILCATFVGVQEWVTFTVKGVIELIRAFIPIITGALCVKTFMLILTILSNKFENFAPDAHFLLRAVCTLYSIFMPFLLIFLVKTLRRRFSTIFPKCAIHPQANYELSNAQTATDKYFHDNRARSLNIHNRLGILPSLYHYYLSTALCESVCEFLTSHVKCNGRNRALLCTNTISVLLVAAGQFSISVWCIRENRLIGASQFHFFVPIIVHQTGYYMCACTFLLITSERLLLCYKPNFYDLHNITFTSALFLSLAVELLMTVPVIIAMQYESLNVFCATLVGLQEFASFTFLINCYRKSSLYYRTKFATVNLNSRFQVKCVIEVTKAFIPIITSALSVKGFVLILTILSIEKGDDFAVDANLLLRVACTSYSIIMPFLLIFRVNTLRRRFTSLLPSFTTPIVFAHTRETEDTQTATKKYFEELKKQWQ</sequence>